<dbReference type="GO" id="GO:0042773">
    <property type="term" value="P:ATP synthesis coupled electron transport"/>
    <property type="evidence" value="ECO:0007669"/>
    <property type="project" value="InterPro"/>
</dbReference>
<evidence type="ECO:0000259" key="6">
    <source>
        <dbReference type="Pfam" id="PF00361"/>
    </source>
</evidence>
<proteinExistence type="inferred from homology"/>
<feature type="transmembrane region" description="Helical" evidence="5">
    <location>
        <begin position="381"/>
        <end position="403"/>
    </location>
</feature>
<feature type="transmembrane region" description="Helical" evidence="5">
    <location>
        <begin position="283"/>
        <end position="306"/>
    </location>
</feature>
<evidence type="ECO:0000313" key="7">
    <source>
        <dbReference type="EMBL" id="QNR39797.1"/>
    </source>
</evidence>
<dbReference type="GO" id="GO:0016020">
    <property type="term" value="C:membrane"/>
    <property type="evidence" value="ECO:0007669"/>
    <property type="project" value="UniProtKB-SubCell"/>
</dbReference>
<dbReference type="GeneID" id="63062095"/>
<evidence type="ECO:0000256" key="3">
    <source>
        <dbReference type="ARBA" id="ARBA00022989"/>
    </source>
</evidence>
<name>A0A7H0WB68_9RHOD</name>
<dbReference type="NCBIfam" id="TIGR01770">
    <property type="entry name" value="NDH_I_N"/>
    <property type="match status" value="1"/>
</dbReference>
<feature type="transmembrane region" description="Helical" evidence="5">
    <location>
        <begin position="113"/>
        <end position="131"/>
    </location>
</feature>
<keyword evidence="3 5" id="KW-1133">Transmembrane helix</keyword>
<keyword evidence="2 5" id="KW-0812">Transmembrane</keyword>
<accession>A0A7H0WB68</accession>
<dbReference type="Pfam" id="PF00361">
    <property type="entry name" value="Proton_antipo_M"/>
    <property type="match status" value="1"/>
</dbReference>
<feature type="transmembrane region" description="Helical" evidence="5">
    <location>
        <begin position="313"/>
        <end position="331"/>
    </location>
</feature>
<dbReference type="HAMAP" id="MF_00445">
    <property type="entry name" value="NDH1_NuoN_1"/>
    <property type="match status" value="1"/>
</dbReference>
<feature type="transmembrane region" description="Helical" evidence="5">
    <location>
        <begin position="464"/>
        <end position="483"/>
    </location>
</feature>
<evidence type="ECO:0000256" key="5">
    <source>
        <dbReference type="SAM" id="Phobius"/>
    </source>
</evidence>
<feature type="transmembrane region" description="Helical" evidence="5">
    <location>
        <begin position="85"/>
        <end position="106"/>
    </location>
</feature>
<geneLocation type="mitochondrion" evidence="7"/>
<evidence type="ECO:0000256" key="1">
    <source>
        <dbReference type="ARBA" id="ARBA00004141"/>
    </source>
</evidence>
<evidence type="ECO:0000256" key="2">
    <source>
        <dbReference type="ARBA" id="ARBA00022692"/>
    </source>
</evidence>
<dbReference type="InterPro" id="IPR010096">
    <property type="entry name" value="NADH-Q_OxRdtase_suN/2"/>
</dbReference>
<feature type="domain" description="NADH:quinone oxidoreductase/Mrp antiporter transmembrane" evidence="6">
    <location>
        <begin position="133"/>
        <end position="436"/>
    </location>
</feature>
<feature type="transmembrane region" description="Helical" evidence="5">
    <location>
        <begin position="337"/>
        <end position="361"/>
    </location>
</feature>
<feature type="transmembrane region" description="Helical" evidence="5">
    <location>
        <begin position="211"/>
        <end position="232"/>
    </location>
</feature>
<dbReference type="AlphaFoldDB" id="A0A7H0WB68"/>
<dbReference type="InterPro" id="IPR001750">
    <property type="entry name" value="ND/Mrp_TM"/>
</dbReference>
<feature type="transmembrane region" description="Helical" evidence="5">
    <location>
        <begin position="12"/>
        <end position="32"/>
    </location>
</feature>
<feature type="transmembrane region" description="Helical" evidence="5">
    <location>
        <begin position="253"/>
        <end position="271"/>
    </location>
</feature>
<comment type="subcellular location">
    <subcellularLocation>
        <location evidence="1">Membrane</location>
        <topology evidence="1">Multi-pass membrane protein</topology>
    </subcellularLocation>
</comment>
<feature type="transmembrane region" description="Helical" evidence="5">
    <location>
        <begin position="168"/>
        <end position="191"/>
    </location>
</feature>
<reference evidence="7" key="1">
    <citation type="journal article" date="2020" name="BMC Evol. Biol.">
        <title>Potential causes and consequences of rapid mitochondrial genome evolution in thermoacidophilic Galdieria (Rhodophyta).</title>
        <authorList>
            <person name="Cho C.H."/>
            <person name="Park S.I."/>
            <person name="Ciniglia C."/>
            <person name="Yang E.C."/>
            <person name="Graf L."/>
            <person name="Bhattacharya D."/>
            <person name="Yoon H.S."/>
        </authorList>
    </citation>
    <scope>NUCLEOTIDE SEQUENCE</scope>
</reference>
<sequence>MHNLFFGYDLYIFLSETFLILSLILLLVYGVVYSTSYECGYPVLTRNVGALAVQVLGLSLLIHLISPPGSNLSCNNLLVLDDLSIFLKTITLLGSLCCVLLSMNYVKQEKLNNFEYFVLLLLGVVAIIFISSAHDLLAMYLSIEFQSLVFYILATIRRSSEFSTEAGLKYFILGAFSSGLLLFGITMLYGFTGLTNFEDLSRFFINFDLVIVPPTSSAVLIGMAFIAASFFFKISAAPFHIWSPDVYEGAPTSVTAFFSIMPKVALLGLFLRLFTRGFHDIFFSWQGIFIFCALSSLAIGSFGAFAQVRLKRFLAYSSISHVGYLLTAFASSNTDGIVSLLVYIVVYIVMILGAFSVTLGLRQYHTPSNNSQVRYLQELAIISKTNPTFALAITIILFSMAGIPPLGGFFGKLFVFLSAIESSLYGLTIIGVLFSCVACFYYIRVVKMMYFDQLPTWPVYIPIGRLKSLVLGSSMLFLLGFAMDPELLILPSVVAENILNS</sequence>
<feature type="transmembrane region" description="Helical" evidence="5">
    <location>
        <begin position="423"/>
        <end position="443"/>
    </location>
</feature>
<keyword evidence="4 5" id="KW-0472">Membrane</keyword>
<keyword evidence="7" id="KW-0496">Mitochondrion</keyword>
<evidence type="ECO:0000256" key="4">
    <source>
        <dbReference type="ARBA" id="ARBA00023136"/>
    </source>
</evidence>
<dbReference type="EMBL" id="MT270117">
    <property type="protein sequence ID" value="QNR39797.1"/>
    <property type="molecule type" value="Genomic_DNA"/>
</dbReference>
<feature type="transmembrane region" description="Helical" evidence="5">
    <location>
        <begin position="137"/>
        <end position="156"/>
    </location>
</feature>
<organism evidence="7">
    <name type="scientific">Cavernulicola chilensis</name>
    <dbReference type="NCBI Taxonomy" id="3028028"/>
    <lineage>
        <taxon>Eukaryota</taxon>
        <taxon>Rhodophyta</taxon>
        <taxon>Bangiophyceae</taxon>
        <taxon>Cavernulicolales</taxon>
        <taxon>Cavernulicolaceae</taxon>
        <taxon>Cavernulicola</taxon>
    </lineage>
</organism>
<dbReference type="GO" id="GO:0008137">
    <property type="term" value="F:NADH dehydrogenase (ubiquinone) activity"/>
    <property type="evidence" value="ECO:0007669"/>
    <property type="project" value="InterPro"/>
</dbReference>
<gene>
    <name evidence="7" type="primary">nad2</name>
    <name evidence="7" type="ORF">CDCH_SybilCave_012</name>
</gene>
<dbReference type="PANTHER" id="PTHR22773">
    <property type="entry name" value="NADH DEHYDROGENASE"/>
    <property type="match status" value="1"/>
</dbReference>
<protein>
    <submittedName>
        <fullName evidence="7">NADH dehydrogenase subunit 2</fullName>
    </submittedName>
</protein>
<feature type="transmembrane region" description="Helical" evidence="5">
    <location>
        <begin position="44"/>
        <end position="65"/>
    </location>
</feature>
<dbReference type="RefSeq" id="YP_010007622.1">
    <property type="nucleotide sequence ID" value="NC_053319.1"/>
</dbReference>